<comment type="caution">
    <text evidence="1">The sequence shown here is derived from an EMBL/GenBank/DDBJ whole genome shotgun (WGS) entry which is preliminary data.</text>
</comment>
<protein>
    <submittedName>
        <fullName evidence="1">Uncharacterized protein</fullName>
    </submittedName>
</protein>
<reference evidence="1" key="1">
    <citation type="submission" date="2022-03" db="EMBL/GenBank/DDBJ databases">
        <title>De novo assembled genomes of Belliella spp. (Cyclobacteriaceae) strains.</title>
        <authorList>
            <person name="Szabo A."/>
            <person name="Korponai K."/>
            <person name="Felfoldi T."/>
        </authorList>
    </citation>
    <scope>NUCLEOTIDE SEQUENCE</scope>
    <source>
        <strain evidence="1">DSM 107340</strain>
    </source>
</reference>
<organism evidence="1 2">
    <name type="scientific">Belliella calami</name>
    <dbReference type="NCBI Taxonomy" id="2923436"/>
    <lineage>
        <taxon>Bacteria</taxon>
        <taxon>Pseudomonadati</taxon>
        <taxon>Bacteroidota</taxon>
        <taxon>Cytophagia</taxon>
        <taxon>Cytophagales</taxon>
        <taxon>Cyclobacteriaceae</taxon>
        <taxon>Belliella</taxon>
    </lineage>
</organism>
<dbReference type="RefSeq" id="WP_241273245.1">
    <property type="nucleotide sequence ID" value="NZ_JAKZGS010000001.1"/>
</dbReference>
<keyword evidence="2" id="KW-1185">Reference proteome</keyword>
<proteinExistence type="predicted"/>
<dbReference type="EMBL" id="JAKZGS010000001">
    <property type="protein sequence ID" value="MCH7396725.1"/>
    <property type="molecule type" value="Genomic_DNA"/>
</dbReference>
<dbReference type="Proteomes" id="UP001165488">
    <property type="component" value="Unassembled WGS sequence"/>
</dbReference>
<evidence type="ECO:0000313" key="2">
    <source>
        <dbReference type="Proteomes" id="UP001165488"/>
    </source>
</evidence>
<gene>
    <name evidence="1" type="ORF">MM236_01945</name>
</gene>
<accession>A0ABS9UJC2</accession>
<name>A0ABS9UJC2_9BACT</name>
<sequence>MAVLMGLTGGNPSGFRVDGGMAARMANTRYETGGLAGILSKKENNGDTPPYYLNYL</sequence>
<evidence type="ECO:0000313" key="1">
    <source>
        <dbReference type="EMBL" id="MCH7396725.1"/>
    </source>
</evidence>